<dbReference type="InterPro" id="IPR002156">
    <property type="entry name" value="RNaseH_domain"/>
</dbReference>
<proteinExistence type="predicted"/>
<dbReference type="GO" id="GO:0003676">
    <property type="term" value="F:nucleic acid binding"/>
    <property type="evidence" value="ECO:0007669"/>
    <property type="project" value="InterPro"/>
</dbReference>
<comment type="caution">
    <text evidence="2">The sequence shown here is derived from an EMBL/GenBank/DDBJ whole genome shotgun (WGS) entry which is preliminary data.</text>
</comment>
<dbReference type="AlphaFoldDB" id="A0AAN9STK2"/>
<feature type="domain" description="RNase H type-1" evidence="1">
    <location>
        <begin position="28"/>
        <end position="92"/>
    </location>
</feature>
<dbReference type="Gene3D" id="3.30.420.10">
    <property type="entry name" value="Ribonuclease H-like superfamily/Ribonuclease H"/>
    <property type="match status" value="1"/>
</dbReference>
<evidence type="ECO:0000313" key="3">
    <source>
        <dbReference type="Proteomes" id="UP001386955"/>
    </source>
</evidence>
<dbReference type="EMBL" id="JAYMYS010000002">
    <property type="protein sequence ID" value="KAK7404360.1"/>
    <property type="molecule type" value="Genomic_DNA"/>
</dbReference>
<dbReference type="Pfam" id="PF13456">
    <property type="entry name" value="RVT_3"/>
    <property type="match status" value="1"/>
</dbReference>
<reference evidence="2 3" key="1">
    <citation type="submission" date="2024-01" db="EMBL/GenBank/DDBJ databases">
        <title>The genomes of 5 underutilized Papilionoideae crops provide insights into root nodulation and disease resistanc.</title>
        <authorList>
            <person name="Jiang F."/>
        </authorList>
    </citation>
    <scope>NUCLEOTIDE SEQUENCE [LARGE SCALE GENOMIC DNA]</scope>
    <source>
        <strain evidence="2">DUOXIRENSHENG_FW03</strain>
        <tissue evidence="2">Leaves</tissue>
    </source>
</reference>
<accession>A0AAN9STK2</accession>
<dbReference type="SUPFAM" id="SSF53098">
    <property type="entry name" value="Ribonuclease H-like"/>
    <property type="match status" value="1"/>
</dbReference>
<dbReference type="GO" id="GO:0004523">
    <property type="term" value="F:RNA-DNA hybrid ribonuclease activity"/>
    <property type="evidence" value="ECO:0007669"/>
    <property type="project" value="InterPro"/>
</dbReference>
<keyword evidence="3" id="KW-1185">Reference proteome</keyword>
<dbReference type="InterPro" id="IPR036397">
    <property type="entry name" value="RNaseH_sf"/>
</dbReference>
<dbReference type="InterPro" id="IPR012337">
    <property type="entry name" value="RNaseH-like_sf"/>
</dbReference>
<name>A0AAN9STK2_PSOTE</name>
<gene>
    <name evidence="2" type="ORF">VNO78_05196</name>
</gene>
<sequence>MRKAPSIAYEIVLHLGDYRSSLLVYLCSVETKLSAIRHALTLAKSRRYERIVIETDSLMTVNFINTGHASQNQCTELILQIVQELDRLSGFSIIVRGG</sequence>
<evidence type="ECO:0000259" key="1">
    <source>
        <dbReference type="Pfam" id="PF13456"/>
    </source>
</evidence>
<evidence type="ECO:0000313" key="2">
    <source>
        <dbReference type="EMBL" id="KAK7404360.1"/>
    </source>
</evidence>
<dbReference type="Proteomes" id="UP001386955">
    <property type="component" value="Unassembled WGS sequence"/>
</dbReference>
<protein>
    <recommendedName>
        <fullName evidence="1">RNase H type-1 domain-containing protein</fullName>
    </recommendedName>
</protein>
<organism evidence="2 3">
    <name type="scientific">Psophocarpus tetragonolobus</name>
    <name type="common">Winged bean</name>
    <name type="synonym">Dolichos tetragonolobus</name>
    <dbReference type="NCBI Taxonomy" id="3891"/>
    <lineage>
        <taxon>Eukaryota</taxon>
        <taxon>Viridiplantae</taxon>
        <taxon>Streptophyta</taxon>
        <taxon>Embryophyta</taxon>
        <taxon>Tracheophyta</taxon>
        <taxon>Spermatophyta</taxon>
        <taxon>Magnoliopsida</taxon>
        <taxon>eudicotyledons</taxon>
        <taxon>Gunneridae</taxon>
        <taxon>Pentapetalae</taxon>
        <taxon>rosids</taxon>
        <taxon>fabids</taxon>
        <taxon>Fabales</taxon>
        <taxon>Fabaceae</taxon>
        <taxon>Papilionoideae</taxon>
        <taxon>50 kb inversion clade</taxon>
        <taxon>NPAAA clade</taxon>
        <taxon>indigoferoid/millettioid clade</taxon>
        <taxon>Phaseoleae</taxon>
        <taxon>Psophocarpus</taxon>
    </lineage>
</organism>